<evidence type="ECO:0000313" key="3">
    <source>
        <dbReference type="Proteomes" id="UP001501147"/>
    </source>
</evidence>
<name>A0ABP9A583_9ACTN</name>
<feature type="chain" id="PRO_5045282520" description="Lipoprotein" evidence="1">
    <location>
        <begin position="37"/>
        <end position="244"/>
    </location>
</feature>
<proteinExistence type="predicted"/>
<reference evidence="3" key="1">
    <citation type="journal article" date="2019" name="Int. J. Syst. Evol. Microbiol.">
        <title>The Global Catalogue of Microorganisms (GCM) 10K type strain sequencing project: providing services to taxonomists for standard genome sequencing and annotation.</title>
        <authorList>
            <consortium name="The Broad Institute Genomics Platform"/>
            <consortium name="The Broad Institute Genome Sequencing Center for Infectious Disease"/>
            <person name="Wu L."/>
            <person name="Ma J."/>
        </authorList>
    </citation>
    <scope>NUCLEOTIDE SEQUENCE [LARGE SCALE GENOMIC DNA]</scope>
    <source>
        <strain evidence="3">JCM 18324</strain>
    </source>
</reference>
<organism evidence="2 3">
    <name type="scientific">Streptomyces sanyensis</name>
    <dbReference type="NCBI Taxonomy" id="568869"/>
    <lineage>
        <taxon>Bacteria</taxon>
        <taxon>Bacillati</taxon>
        <taxon>Actinomycetota</taxon>
        <taxon>Actinomycetes</taxon>
        <taxon>Kitasatosporales</taxon>
        <taxon>Streptomycetaceae</taxon>
        <taxon>Streptomyces</taxon>
    </lineage>
</organism>
<keyword evidence="1" id="KW-0732">Signal</keyword>
<keyword evidence="3" id="KW-1185">Reference proteome</keyword>
<evidence type="ECO:0000256" key="1">
    <source>
        <dbReference type="SAM" id="SignalP"/>
    </source>
</evidence>
<accession>A0ABP9A583</accession>
<gene>
    <name evidence="2" type="ORF">GCM10023329_21830</name>
</gene>
<dbReference type="PROSITE" id="PS51257">
    <property type="entry name" value="PROKAR_LIPOPROTEIN"/>
    <property type="match status" value="1"/>
</dbReference>
<dbReference type="Proteomes" id="UP001501147">
    <property type="component" value="Unassembled WGS sequence"/>
</dbReference>
<evidence type="ECO:0008006" key="4">
    <source>
        <dbReference type="Google" id="ProtNLM"/>
    </source>
</evidence>
<dbReference type="EMBL" id="BAABJV010000004">
    <property type="protein sequence ID" value="GAA4773613.1"/>
    <property type="molecule type" value="Genomic_DNA"/>
</dbReference>
<feature type="signal peptide" evidence="1">
    <location>
        <begin position="1"/>
        <end position="36"/>
    </location>
</feature>
<comment type="caution">
    <text evidence="2">The sequence shown here is derived from an EMBL/GenBank/DDBJ whole genome shotgun (WGS) entry which is preliminary data.</text>
</comment>
<evidence type="ECO:0000313" key="2">
    <source>
        <dbReference type="EMBL" id="GAA4773613.1"/>
    </source>
</evidence>
<protein>
    <recommendedName>
        <fullName evidence="4">Lipoprotein</fullName>
    </recommendedName>
</protein>
<sequence>MTCRTIERHPVPTLPTRHLLPAAAALLLATATGCGAGSGDRADGGAANGSAASRIEAVNQAMRETSFTATGTTTAFEGATQQTWWDPEQGFRMRISGSAPEHNGEMYCKDGTSYTSAPLFAAMLAQKGQRISVPERLEDTFVATETGDCTAYFAIAPSGEYAPGKDTVIDGTDALAIEVTAGGASDTYFVSGGAPDRLLRQEATRDGSTSTTEYGGYGEAVTVTVPSDEQSLTMDEFRGEVLPG</sequence>